<dbReference type="CTD" id="9945878"/>
<dbReference type="EMBL" id="JH712670">
    <property type="protein sequence ID" value="EFO20040.2"/>
    <property type="molecule type" value="Genomic_DNA"/>
</dbReference>
<reference evidence="1" key="1">
    <citation type="submission" date="2012-04" db="EMBL/GenBank/DDBJ databases">
        <title>The Genome Sequence of Loa loa.</title>
        <authorList>
            <consortium name="The Broad Institute Genome Sequencing Platform"/>
            <consortium name="Broad Institute Genome Sequencing Center for Infectious Disease"/>
            <person name="Nutman T.B."/>
            <person name="Fink D.L."/>
            <person name="Russ C."/>
            <person name="Young S."/>
            <person name="Zeng Q."/>
            <person name="Gargeya S."/>
            <person name="Alvarado L."/>
            <person name="Berlin A."/>
            <person name="Chapman S.B."/>
            <person name="Chen Z."/>
            <person name="Freedman E."/>
            <person name="Gellesch M."/>
            <person name="Goldberg J."/>
            <person name="Griggs A."/>
            <person name="Gujja S."/>
            <person name="Heilman E.R."/>
            <person name="Heiman D."/>
            <person name="Howarth C."/>
            <person name="Mehta T."/>
            <person name="Neiman D."/>
            <person name="Pearson M."/>
            <person name="Roberts A."/>
            <person name="Saif S."/>
            <person name="Shea T."/>
            <person name="Shenoy N."/>
            <person name="Sisk P."/>
            <person name="Stolte C."/>
            <person name="Sykes S."/>
            <person name="White J."/>
            <person name="Yandava C."/>
            <person name="Haas B."/>
            <person name="Henn M.R."/>
            <person name="Nusbaum C."/>
            <person name="Birren B."/>
        </authorList>
    </citation>
    <scope>NUCLEOTIDE SEQUENCE [LARGE SCALE GENOMIC DNA]</scope>
</reference>
<proteinExistence type="predicted"/>
<dbReference type="RefSeq" id="XP_003144027.2">
    <property type="nucleotide sequence ID" value="XM_003143979.2"/>
</dbReference>
<dbReference type="GeneID" id="9945878"/>
<evidence type="ECO:0000313" key="1">
    <source>
        <dbReference type="EMBL" id="EFO20040.2"/>
    </source>
</evidence>
<organism evidence="1">
    <name type="scientific">Loa loa</name>
    <name type="common">Eye worm</name>
    <name type="synonym">Filaria loa</name>
    <dbReference type="NCBI Taxonomy" id="7209"/>
    <lineage>
        <taxon>Eukaryota</taxon>
        <taxon>Metazoa</taxon>
        <taxon>Ecdysozoa</taxon>
        <taxon>Nematoda</taxon>
        <taxon>Chromadorea</taxon>
        <taxon>Rhabditida</taxon>
        <taxon>Spirurina</taxon>
        <taxon>Spiruromorpha</taxon>
        <taxon>Filarioidea</taxon>
        <taxon>Onchocercidae</taxon>
        <taxon>Loa</taxon>
    </lineage>
</organism>
<feature type="non-terminal residue" evidence="1">
    <location>
        <position position="1"/>
    </location>
</feature>
<gene>
    <name evidence="1" type="ORF">LOAG_08447</name>
</gene>
<dbReference type="InParanoid" id="A0A1S0TVC4"/>
<dbReference type="KEGG" id="loa:LOAG_08447"/>
<sequence>FIKALAFFIQLCASISGLSHAFIFGMAHTFIRRRIFVMLKLDKYFPQQPPRVSVYPLTNLTQLT</sequence>
<accession>A0A1S0TVC4</accession>
<dbReference type="AlphaFoldDB" id="A0A1S0TVC4"/>
<dbReference type="OrthoDB" id="10450906at2759"/>
<name>A0A1S0TVC4_LOALO</name>
<protein>
    <submittedName>
        <fullName evidence="1">Uncharacterized protein</fullName>
    </submittedName>
</protein>